<reference evidence="2" key="1">
    <citation type="submission" date="2014-09" db="EMBL/GenBank/DDBJ databases">
        <authorList>
            <person name="Magalhaes I.L.F."/>
            <person name="Oliveira U."/>
            <person name="Santos F.R."/>
            <person name="Vidigal T.H.D.A."/>
            <person name="Brescovit A.D."/>
            <person name="Santos A.J."/>
        </authorList>
    </citation>
    <scope>NUCLEOTIDE SEQUENCE</scope>
    <source>
        <tissue evidence="2">Shoot tissue taken approximately 20 cm above the soil surface</tissue>
    </source>
</reference>
<dbReference type="Pfam" id="PF13966">
    <property type="entry name" value="zf-RVT"/>
    <property type="match status" value="1"/>
</dbReference>
<organism evidence="2">
    <name type="scientific">Arundo donax</name>
    <name type="common">Giant reed</name>
    <name type="synonym">Donax arundinaceus</name>
    <dbReference type="NCBI Taxonomy" id="35708"/>
    <lineage>
        <taxon>Eukaryota</taxon>
        <taxon>Viridiplantae</taxon>
        <taxon>Streptophyta</taxon>
        <taxon>Embryophyta</taxon>
        <taxon>Tracheophyta</taxon>
        <taxon>Spermatophyta</taxon>
        <taxon>Magnoliopsida</taxon>
        <taxon>Liliopsida</taxon>
        <taxon>Poales</taxon>
        <taxon>Poaceae</taxon>
        <taxon>PACMAD clade</taxon>
        <taxon>Arundinoideae</taxon>
        <taxon>Arundineae</taxon>
        <taxon>Arundo</taxon>
    </lineage>
</organism>
<protein>
    <recommendedName>
        <fullName evidence="1">Reverse transcriptase zinc-binding domain-containing protein</fullName>
    </recommendedName>
</protein>
<accession>A0A0A9D097</accession>
<reference evidence="2" key="2">
    <citation type="journal article" date="2015" name="Data Brief">
        <title>Shoot transcriptome of the giant reed, Arundo donax.</title>
        <authorList>
            <person name="Barrero R.A."/>
            <person name="Guerrero F.D."/>
            <person name="Moolhuijzen P."/>
            <person name="Goolsby J.A."/>
            <person name="Tidwell J."/>
            <person name="Bellgard S.E."/>
            <person name="Bellgard M.I."/>
        </authorList>
    </citation>
    <scope>NUCLEOTIDE SEQUENCE</scope>
    <source>
        <tissue evidence="2">Shoot tissue taken approximately 20 cm above the soil surface</tissue>
    </source>
</reference>
<name>A0A0A9D097_ARUDO</name>
<dbReference type="AlphaFoldDB" id="A0A0A9D097"/>
<evidence type="ECO:0000259" key="1">
    <source>
        <dbReference type="Pfam" id="PF13966"/>
    </source>
</evidence>
<evidence type="ECO:0000313" key="2">
    <source>
        <dbReference type="EMBL" id="JAD77147.1"/>
    </source>
</evidence>
<dbReference type="EMBL" id="GBRH01220748">
    <property type="protein sequence ID" value="JAD77147.1"/>
    <property type="molecule type" value="Transcribed_RNA"/>
</dbReference>
<proteinExistence type="predicted"/>
<dbReference type="InterPro" id="IPR026960">
    <property type="entry name" value="RVT-Znf"/>
</dbReference>
<sequence length="51" mass="6098">MYRAALNINYTSNDCLLWKLKIPLKIKIFLWYLCKGVILTKDNLVKKIVRK</sequence>
<feature type="domain" description="Reverse transcriptase zinc-binding" evidence="1">
    <location>
        <begin position="11"/>
        <end position="47"/>
    </location>
</feature>